<organism evidence="2 3">
    <name type="scientific">Frankliniella fusca</name>
    <dbReference type="NCBI Taxonomy" id="407009"/>
    <lineage>
        <taxon>Eukaryota</taxon>
        <taxon>Metazoa</taxon>
        <taxon>Ecdysozoa</taxon>
        <taxon>Arthropoda</taxon>
        <taxon>Hexapoda</taxon>
        <taxon>Insecta</taxon>
        <taxon>Pterygota</taxon>
        <taxon>Neoptera</taxon>
        <taxon>Paraneoptera</taxon>
        <taxon>Thysanoptera</taxon>
        <taxon>Terebrantia</taxon>
        <taxon>Thripoidea</taxon>
        <taxon>Thripidae</taxon>
        <taxon>Frankliniella</taxon>
    </lineage>
</organism>
<dbReference type="GO" id="GO:0000785">
    <property type="term" value="C:chromatin"/>
    <property type="evidence" value="ECO:0007669"/>
    <property type="project" value="TreeGrafter"/>
</dbReference>
<dbReference type="PANTHER" id="PTHR10694">
    <property type="entry name" value="LYSINE-SPECIFIC DEMETHYLASE"/>
    <property type="match status" value="1"/>
</dbReference>
<dbReference type="GO" id="GO:0010468">
    <property type="term" value="P:regulation of gene expression"/>
    <property type="evidence" value="ECO:0007669"/>
    <property type="project" value="TreeGrafter"/>
</dbReference>
<dbReference type="Proteomes" id="UP001219518">
    <property type="component" value="Unassembled WGS sequence"/>
</dbReference>
<sequence>MIGDQIDRITVDNDEVWQTSFIAWLEDKERAGIGSQDGVFVATFNSCIRTVRPTSEEWFLDLCLQRRLSSVSKLKGISHASPGLYTVFSTSVGGKVFDSFRKKARELQSYTDDTCCSKILKQGTGLEDLFHHFESEALQHAPPQAKTRGLESARTIRHLHDKFKSDVSTFDWEKRMKTPLDECPEPLCARYMPEDDRKSDTWPLVLAETHSYFAIHCEDSNLWGLNYMYLGHPKIWIIIPPDSASWLELNLKRDSPISDAKCLNILGHKTLFPSLSWLKCHSIPFRTVVQRPGDLVVLYPGTPHFGISTGPNICEAVNVATLTWIPLGLNAKKCVCMPSSVHLDVSLLATAFRPDLWTSLVNQKIVVTQEMLQEMNQLNDAVCATSPIVRNEPVSCPAPQCPISFLVSDYPHMRDMKMALIKHVKSCHAPLLRSENLLARTSELFPLQMGKSFSK</sequence>
<dbReference type="GO" id="GO:0051864">
    <property type="term" value="F:histone H3K36 demethylase activity"/>
    <property type="evidence" value="ECO:0007669"/>
    <property type="project" value="TreeGrafter"/>
</dbReference>
<evidence type="ECO:0000259" key="1">
    <source>
        <dbReference type="PROSITE" id="PS51184"/>
    </source>
</evidence>
<feature type="domain" description="JmjC" evidence="1">
    <location>
        <begin position="172"/>
        <end position="336"/>
    </location>
</feature>
<accession>A0AAE1LLS1</accession>
<comment type="caution">
    <text evidence="2">The sequence shown here is derived from an EMBL/GenBank/DDBJ whole genome shotgun (WGS) entry which is preliminary data.</text>
</comment>
<proteinExistence type="predicted"/>
<dbReference type="PROSITE" id="PS51184">
    <property type="entry name" value="JMJC"/>
    <property type="match status" value="1"/>
</dbReference>
<dbReference type="GO" id="GO:0005634">
    <property type="term" value="C:nucleus"/>
    <property type="evidence" value="ECO:0007669"/>
    <property type="project" value="TreeGrafter"/>
</dbReference>
<dbReference type="Gene3D" id="2.60.120.650">
    <property type="entry name" value="Cupin"/>
    <property type="match status" value="1"/>
</dbReference>
<name>A0AAE1LLS1_9NEOP</name>
<dbReference type="GO" id="GO:0032454">
    <property type="term" value="F:histone H3K9 demethylase activity"/>
    <property type="evidence" value="ECO:0007669"/>
    <property type="project" value="TreeGrafter"/>
</dbReference>
<gene>
    <name evidence="2" type="ORF">KUF71_000119</name>
</gene>
<protein>
    <submittedName>
        <fullName evidence="2">Lysine-specific demethylase 4D</fullName>
    </submittedName>
</protein>
<reference evidence="2" key="2">
    <citation type="journal article" date="2023" name="BMC Genomics">
        <title>Pest status, molecular evolution, and epigenetic factors derived from the genome assembly of Frankliniella fusca, a thysanopteran phytovirus vector.</title>
        <authorList>
            <person name="Catto M.A."/>
            <person name="Labadie P.E."/>
            <person name="Jacobson A.L."/>
            <person name="Kennedy G.G."/>
            <person name="Srinivasan R."/>
            <person name="Hunt B.G."/>
        </authorList>
    </citation>
    <scope>NUCLEOTIDE SEQUENCE</scope>
    <source>
        <strain evidence="2">PL_HMW_Pooled</strain>
    </source>
</reference>
<keyword evidence="3" id="KW-1185">Reference proteome</keyword>
<dbReference type="InterPro" id="IPR003347">
    <property type="entry name" value="JmjC_dom"/>
</dbReference>
<reference evidence="2" key="1">
    <citation type="submission" date="2021-07" db="EMBL/GenBank/DDBJ databases">
        <authorList>
            <person name="Catto M.A."/>
            <person name="Jacobson A."/>
            <person name="Kennedy G."/>
            <person name="Labadie P."/>
            <person name="Hunt B.G."/>
            <person name="Srinivasan R."/>
        </authorList>
    </citation>
    <scope>NUCLEOTIDE SEQUENCE</scope>
    <source>
        <strain evidence="2">PL_HMW_Pooled</strain>
        <tissue evidence="2">Head</tissue>
    </source>
</reference>
<dbReference type="PANTHER" id="PTHR10694:SF7">
    <property type="entry name" value="[HISTONE H3]-TRIMETHYL-L-LYSINE(9) DEMETHYLASE"/>
    <property type="match status" value="1"/>
</dbReference>
<evidence type="ECO:0000313" key="3">
    <source>
        <dbReference type="Proteomes" id="UP001219518"/>
    </source>
</evidence>
<dbReference type="EMBL" id="JAHWGI010001108">
    <property type="protein sequence ID" value="KAK3922717.1"/>
    <property type="molecule type" value="Genomic_DNA"/>
</dbReference>
<dbReference type="AlphaFoldDB" id="A0AAE1LLS1"/>
<evidence type="ECO:0000313" key="2">
    <source>
        <dbReference type="EMBL" id="KAK3922717.1"/>
    </source>
</evidence>
<dbReference type="Pfam" id="PF02373">
    <property type="entry name" value="JmjC"/>
    <property type="match status" value="1"/>
</dbReference>
<dbReference type="SMART" id="SM00558">
    <property type="entry name" value="JmjC"/>
    <property type="match status" value="1"/>
</dbReference>
<dbReference type="SUPFAM" id="SSF51197">
    <property type="entry name" value="Clavaminate synthase-like"/>
    <property type="match status" value="1"/>
</dbReference>